<name>A0A0D3FQ23_9ORYZ</name>
<feature type="region of interest" description="Disordered" evidence="1">
    <location>
        <begin position="76"/>
        <end position="114"/>
    </location>
</feature>
<evidence type="ECO:0000313" key="2">
    <source>
        <dbReference type="EnsemblPlants" id="OBART03G37040.1"/>
    </source>
</evidence>
<organism evidence="2">
    <name type="scientific">Oryza barthii</name>
    <dbReference type="NCBI Taxonomy" id="65489"/>
    <lineage>
        <taxon>Eukaryota</taxon>
        <taxon>Viridiplantae</taxon>
        <taxon>Streptophyta</taxon>
        <taxon>Embryophyta</taxon>
        <taxon>Tracheophyta</taxon>
        <taxon>Spermatophyta</taxon>
        <taxon>Magnoliopsida</taxon>
        <taxon>Liliopsida</taxon>
        <taxon>Poales</taxon>
        <taxon>Poaceae</taxon>
        <taxon>BOP clade</taxon>
        <taxon>Oryzoideae</taxon>
        <taxon>Oryzeae</taxon>
        <taxon>Oryzinae</taxon>
        <taxon>Oryza</taxon>
    </lineage>
</organism>
<dbReference type="PaxDb" id="65489-OBART03G37040.1"/>
<dbReference type="EnsemblPlants" id="OBART03G37040.1">
    <property type="protein sequence ID" value="OBART03G37040.1"/>
    <property type="gene ID" value="OBART03G37040"/>
</dbReference>
<feature type="region of interest" description="Disordered" evidence="1">
    <location>
        <begin position="34"/>
        <end position="54"/>
    </location>
</feature>
<dbReference type="STRING" id="65489.A0A0D3FQ23"/>
<sequence>MSQRDIVRISAIKNTSNGSFGWARLQVGNLAADPSVPRETAPADPTHPVSPRPSPAVAIAASQLGGLLPPRQAVGLAASGEGTGQPPREAGVGALPCLHDRGETPSRRARPTPCPVGLSCRDLWRGAKASRPCPAAATGGPGKLPMTGSAASNCNHHRTRAGLMAGRCSPLLAPAGPLRPSRRARAAAPPESRGDNPLPSGGTGPLPSGGGGGSGGFASNVLRQETEQRGLAAAKNHLTAADALLPRQCLAPSLRTLPLGGLDGDVTAGEEVDAGLPAPLACLPHPSMAVRLRACGFCNGGREQWWRRVASRQPPSSCRPSPAADALVLSLLAPPKASTHQRPPQLPTQIGEE</sequence>
<dbReference type="AlphaFoldDB" id="A0A0D3FQ23"/>
<evidence type="ECO:0000256" key="1">
    <source>
        <dbReference type="SAM" id="MobiDB-lite"/>
    </source>
</evidence>
<feature type="compositionally biased region" description="Gly residues" evidence="1">
    <location>
        <begin position="201"/>
        <end position="216"/>
    </location>
</feature>
<accession>A0A0D3FQ23</accession>
<dbReference type="HOGENOM" id="CLU_786137_0_0_1"/>
<dbReference type="Gramene" id="OBART03G37040.1">
    <property type="protein sequence ID" value="OBART03G37040.1"/>
    <property type="gene ID" value="OBART03G37040"/>
</dbReference>
<evidence type="ECO:0000313" key="3">
    <source>
        <dbReference type="Proteomes" id="UP000026960"/>
    </source>
</evidence>
<proteinExistence type="predicted"/>
<reference evidence="2" key="2">
    <citation type="submission" date="2015-03" db="UniProtKB">
        <authorList>
            <consortium name="EnsemblPlants"/>
        </authorList>
    </citation>
    <scope>IDENTIFICATION</scope>
</reference>
<keyword evidence="3" id="KW-1185">Reference proteome</keyword>
<reference evidence="2" key="1">
    <citation type="journal article" date="2009" name="Rice">
        <title>De Novo Next Generation Sequencing of Plant Genomes.</title>
        <authorList>
            <person name="Rounsley S."/>
            <person name="Marri P.R."/>
            <person name="Yu Y."/>
            <person name="He R."/>
            <person name="Sisneros N."/>
            <person name="Goicoechea J.L."/>
            <person name="Lee S.J."/>
            <person name="Angelova A."/>
            <person name="Kudrna D."/>
            <person name="Luo M."/>
            <person name="Affourtit J."/>
            <person name="Desany B."/>
            <person name="Knight J."/>
            <person name="Niazi F."/>
            <person name="Egholm M."/>
            <person name="Wing R.A."/>
        </authorList>
    </citation>
    <scope>NUCLEOTIDE SEQUENCE [LARGE SCALE GENOMIC DNA]</scope>
    <source>
        <strain evidence="2">cv. IRGC 105608</strain>
    </source>
</reference>
<protein>
    <submittedName>
        <fullName evidence="2">Uncharacterized protein</fullName>
    </submittedName>
</protein>
<feature type="region of interest" description="Disordered" evidence="1">
    <location>
        <begin position="333"/>
        <end position="353"/>
    </location>
</feature>
<dbReference type="Proteomes" id="UP000026960">
    <property type="component" value="Chromosome 3"/>
</dbReference>
<feature type="region of interest" description="Disordered" evidence="1">
    <location>
        <begin position="173"/>
        <end position="219"/>
    </location>
</feature>